<evidence type="ECO:0000256" key="1">
    <source>
        <dbReference type="ARBA" id="ARBA00004123"/>
    </source>
</evidence>
<feature type="compositionally biased region" description="Basic and acidic residues" evidence="5">
    <location>
        <begin position="186"/>
        <end position="195"/>
    </location>
</feature>
<comment type="subcellular location">
    <subcellularLocation>
        <location evidence="1">Nucleus</location>
    </subcellularLocation>
</comment>
<reference evidence="7" key="1">
    <citation type="submission" date="2025-08" db="UniProtKB">
        <authorList>
            <consortium name="RefSeq"/>
        </authorList>
    </citation>
    <scope>IDENTIFICATION</scope>
    <source>
        <strain evidence="7">J_2021</strain>
        <tissue evidence="7">Erythrocytes</tissue>
    </source>
</reference>
<proteinExistence type="inferred from homology"/>
<evidence type="ECO:0000313" key="6">
    <source>
        <dbReference type="Proteomes" id="UP000186698"/>
    </source>
</evidence>
<dbReference type="AlphaFoldDB" id="A0A8J0UBI1"/>
<evidence type="ECO:0000256" key="5">
    <source>
        <dbReference type="SAM" id="MobiDB-lite"/>
    </source>
</evidence>
<dbReference type="PANTHER" id="PTHR23087:SF12">
    <property type="entry name" value="NON-HISTONE CHROMOSOMAL PROTEIN HMG-14"/>
    <property type="match status" value="1"/>
</dbReference>
<evidence type="ECO:0000256" key="2">
    <source>
        <dbReference type="ARBA" id="ARBA00007696"/>
    </source>
</evidence>
<evidence type="ECO:0000256" key="4">
    <source>
        <dbReference type="ARBA" id="ARBA00023242"/>
    </source>
</evidence>
<dbReference type="RefSeq" id="XP_018100202.2">
    <property type="nucleotide sequence ID" value="XM_018244713.2"/>
</dbReference>
<feature type="compositionally biased region" description="Basic and acidic residues" evidence="5">
    <location>
        <begin position="153"/>
        <end position="175"/>
    </location>
</feature>
<accession>A0A8J0UBI1</accession>
<evidence type="ECO:0000256" key="3">
    <source>
        <dbReference type="ARBA" id="ARBA00023125"/>
    </source>
</evidence>
<comment type="similarity">
    <text evidence="2">Belongs to the HMGN family.</text>
</comment>
<dbReference type="SMART" id="SM00527">
    <property type="entry name" value="HMG17"/>
    <property type="match status" value="1"/>
</dbReference>
<dbReference type="Pfam" id="PF01101">
    <property type="entry name" value="HMG14_17"/>
    <property type="match status" value="1"/>
</dbReference>
<evidence type="ECO:0000313" key="7">
    <source>
        <dbReference type="RefSeq" id="XP_018100202.2"/>
    </source>
</evidence>
<feature type="region of interest" description="Disordered" evidence="5">
    <location>
        <begin position="132"/>
        <end position="225"/>
    </location>
</feature>
<protein>
    <submittedName>
        <fullName evidence="7">High mobility group nucleosome binding domain 1 L homeolog isoform X1</fullName>
    </submittedName>
</protein>
<dbReference type="CTD" id="100329179"/>
<keyword evidence="3" id="KW-0238">DNA-binding</keyword>
<keyword evidence="6" id="KW-1185">Reference proteome</keyword>
<dbReference type="GO" id="GO:0000785">
    <property type="term" value="C:chromatin"/>
    <property type="evidence" value="ECO:0007669"/>
    <property type="project" value="InterPro"/>
</dbReference>
<dbReference type="GO" id="GO:0031492">
    <property type="term" value="F:nucleosomal DNA binding"/>
    <property type="evidence" value="ECO:0007669"/>
    <property type="project" value="InterPro"/>
</dbReference>
<keyword evidence="4" id="KW-0539">Nucleus</keyword>
<dbReference type="Proteomes" id="UP000186698">
    <property type="component" value="Chromosome 2L"/>
</dbReference>
<dbReference type="GO" id="GO:0006325">
    <property type="term" value="P:chromatin organization"/>
    <property type="evidence" value="ECO:0007669"/>
    <property type="project" value="TreeGrafter"/>
</dbReference>
<dbReference type="PANTHER" id="PTHR23087">
    <property type="entry name" value="NONHISTONE CHROMOSOMAL PROTEIN HMG"/>
    <property type="match status" value="1"/>
</dbReference>
<organism evidence="6 7">
    <name type="scientific">Xenopus laevis</name>
    <name type="common">African clawed frog</name>
    <dbReference type="NCBI Taxonomy" id="8355"/>
    <lineage>
        <taxon>Eukaryota</taxon>
        <taxon>Metazoa</taxon>
        <taxon>Chordata</taxon>
        <taxon>Craniata</taxon>
        <taxon>Vertebrata</taxon>
        <taxon>Euteleostomi</taxon>
        <taxon>Amphibia</taxon>
        <taxon>Batrachia</taxon>
        <taxon>Anura</taxon>
        <taxon>Pipoidea</taxon>
        <taxon>Pipidae</taxon>
        <taxon>Xenopodinae</taxon>
        <taxon>Xenopus</taxon>
        <taxon>Xenopus</taxon>
    </lineage>
</organism>
<sequence length="225" mass="24414">MAGAGRDDCPSFFCVSLSSGSLQSSLVRTGQCGEKGRSGCSRAFRITPQPMRRGIDGSDVTFHPFPQLKFTTDPARVIAGLYHIFYGGGCSHNIDRIGVVTSLRYPKRDVRFGLGEEYRCLVVPSVNADVADAKDEPKRRSARLSSKPTPAKTEPKPKKEKAPVKEKPEEKEKKVPAKGKKGAKGKQTEEANKEEANEDQPSENGETKSDEAPASDGGDKESKSE</sequence>
<dbReference type="InterPro" id="IPR000079">
    <property type="entry name" value="HMGN_fam"/>
</dbReference>
<dbReference type="GO" id="GO:0005634">
    <property type="term" value="C:nucleus"/>
    <property type="evidence" value="ECO:0007669"/>
    <property type="project" value="UniProtKB-SubCell"/>
</dbReference>
<dbReference type="GeneID" id="100329179"/>
<gene>
    <name evidence="7" type="primary">hmgn1.L</name>
    <name evidence="7" type="synonym">hmg-14</name>
    <name evidence="7" type="synonym">hmg14</name>
    <name evidence="7" type="synonym">hmgn1</name>
    <name evidence="7" type="synonym">hmgn1-a</name>
    <name evidence="7" type="synonym">hmgn1-b</name>
    <name evidence="7" type="synonym">hmgn1a</name>
</gene>
<dbReference type="PRINTS" id="PR00925">
    <property type="entry name" value="NONHISHMG17"/>
</dbReference>
<feature type="compositionally biased region" description="Basic and acidic residues" evidence="5">
    <location>
        <begin position="205"/>
        <end position="225"/>
    </location>
</feature>
<name>A0A8J0UBI1_XENLA</name>